<organism evidence="1 2">
    <name type="scientific">Ophiobolus disseminans</name>
    <dbReference type="NCBI Taxonomy" id="1469910"/>
    <lineage>
        <taxon>Eukaryota</taxon>
        <taxon>Fungi</taxon>
        <taxon>Dikarya</taxon>
        <taxon>Ascomycota</taxon>
        <taxon>Pezizomycotina</taxon>
        <taxon>Dothideomycetes</taxon>
        <taxon>Pleosporomycetidae</taxon>
        <taxon>Pleosporales</taxon>
        <taxon>Pleosporineae</taxon>
        <taxon>Phaeosphaeriaceae</taxon>
        <taxon>Ophiobolus</taxon>
    </lineage>
</organism>
<dbReference type="AlphaFoldDB" id="A0A6A6ZUL6"/>
<name>A0A6A6ZUL6_9PLEO</name>
<gene>
    <name evidence="1" type="ORF">CC86DRAFT_46472</name>
</gene>
<sequence length="204" mass="21525">MQDLASSPGTRAIPVGGVGIEIPTHQVLLRTVDDHEGPVGAVFFLASEVILGFLGEARFVLGLETVADGHEDVIAGRAWEQDVALGGGGIGLLVVLVQCVCGPGVQEGDFVVGALEGARQDGESCGDDFVVEPFWGLGDFPCVLFCDGAVGVFVPDCLAGPVWLAGVVSWCGQLVCCWLDCTRWTIALPKERSIVGNLLCWNRW</sequence>
<evidence type="ECO:0000313" key="2">
    <source>
        <dbReference type="Proteomes" id="UP000799424"/>
    </source>
</evidence>
<keyword evidence="2" id="KW-1185">Reference proteome</keyword>
<accession>A0A6A6ZUL6</accession>
<protein>
    <submittedName>
        <fullName evidence="1">Uncharacterized protein</fullName>
    </submittedName>
</protein>
<evidence type="ECO:0000313" key="1">
    <source>
        <dbReference type="EMBL" id="KAF2824752.1"/>
    </source>
</evidence>
<proteinExistence type="predicted"/>
<dbReference type="Proteomes" id="UP000799424">
    <property type="component" value="Unassembled WGS sequence"/>
</dbReference>
<dbReference type="EMBL" id="MU006229">
    <property type="protein sequence ID" value="KAF2824752.1"/>
    <property type="molecule type" value="Genomic_DNA"/>
</dbReference>
<reference evidence="1" key="1">
    <citation type="journal article" date="2020" name="Stud. Mycol.">
        <title>101 Dothideomycetes genomes: a test case for predicting lifestyles and emergence of pathogens.</title>
        <authorList>
            <person name="Haridas S."/>
            <person name="Albert R."/>
            <person name="Binder M."/>
            <person name="Bloem J."/>
            <person name="Labutti K."/>
            <person name="Salamov A."/>
            <person name="Andreopoulos B."/>
            <person name="Baker S."/>
            <person name="Barry K."/>
            <person name="Bills G."/>
            <person name="Bluhm B."/>
            <person name="Cannon C."/>
            <person name="Castanera R."/>
            <person name="Culley D."/>
            <person name="Daum C."/>
            <person name="Ezra D."/>
            <person name="Gonzalez J."/>
            <person name="Henrissat B."/>
            <person name="Kuo A."/>
            <person name="Liang C."/>
            <person name="Lipzen A."/>
            <person name="Lutzoni F."/>
            <person name="Magnuson J."/>
            <person name="Mondo S."/>
            <person name="Nolan M."/>
            <person name="Ohm R."/>
            <person name="Pangilinan J."/>
            <person name="Park H.-J."/>
            <person name="Ramirez L."/>
            <person name="Alfaro M."/>
            <person name="Sun H."/>
            <person name="Tritt A."/>
            <person name="Yoshinaga Y."/>
            <person name="Zwiers L.-H."/>
            <person name="Turgeon B."/>
            <person name="Goodwin S."/>
            <person name="Spatafora J."/>
            <person name="Crous P."/>
            <person name="Grigoriev I."/>
        </authorList>
    </citation>
    <scope>NUCLEOTIDE SEQUENCE</scope>
    <source>
        <strain evidence="1">CBS 113818</strain>
    </source>
</reference>